<dbReference type="AlphaFoldDB" id="A0AAU9IHL5"/>
<sequence length="158" mass="17936">MIYLLYFCILTYTISSGLSMKGSQNSISSDSQVFYNPDTGEIITEEERQILKSQYIAVVDNVVAAAVSDYNAYGFYSVTGKELNDDIQALIKLYKIMADDENVVINNIVYDKDSILKYIEVDEDLATNFQDNEVLVIKGSDSEFMTEEELMQLEEEII</sequence>
<evidence type="ECO:0000256" key="1">
    <source>
        <dbReference type="SAM" id="SignalP"/>
    </source>
</evidence>
<name>A0AAU9IHL5_9CILI</name>
<dbReference type="EMBL" id="CAJZBQ010000009">
    <property type="protein sequence ID" value="CAG9312972.1"/>
    <property type="molecule type" value="Genomic_DNA"/>
</dbReference>
<feature type="chain" id="PRO_5043370013" evidence="1">
    <location>
        <begin position="20"/>
        <end position="158"/>
    </location>
</feature>
<accession>A0AAU9IHL5</accession>
<evidence type="ECO:0000313" key="3">
    <source>
        <dbReference type="Proteomes" id="UP001162131"/>
    </source>
</evidence>
<feature type="signal peptide" evidence="1">
    <location>
        <begin position="1"/>
        <end position="19"/>
    </location>
</feature>
<evidence type="ECO:0000313" key="2">
    <source>
        <dbReference type="EMBL" id="CAG9312972.1"/>
    </source>
</evidence>
<protein>
    <submittedName>
        <fullName evidence="2">Uncharacterized protein</fullName>
    </submittedName>
</protein>
<proteinExistence type="predicted"/>
<keyword evidence="3" id="KW-1185">Reference proteome</keyword>
<comment type="caution">
    <text evidence="2">The sequence shown here is derived from an EMBL/GenBank/DDBJ whole genome shotgun (WGS) entry which is preliminary data.</text>
</comment>
<dbReference type="Proteomes" id="UP001162131">
    <property type="component" value="Unassembled WGS sequence"/>
</dbReference>
<reference evidence="2" key="1">
    <citation type="submission" date="2021-09" db="EMBL/GenBank/DDBJ databases">
        <authorList>
            <consortium name="AG Swart"/>
            <person name="Singh M."/>
            <person name="Singh A."/>
            <person name="Seah K."/>
            <person name="Emmerich C."/>
        </authorList>
    </citation>
    <scope>NUCLEOTIDE SEQUENCE</scope>
    <source>
        <strain evidence="2">ATCC30299</strain>
    </source>
</reference>
<organism evidence="2 3">
    <name type="scientific">Blepharisma stoltei</name>
    <dbReference type="NCBI Taxonomy" id="1481888"/>
    <lineage>
        <taxon>Eukaryota</taxon>
        <taxon>Sar</taxon>
        <taxon>Alveolata</taxon>
        <taxon>Ciliophora</taxon>
        <taxon>Postciliodesmatophora</taxon>
        <taxon>Heterotrichea</taxon>
        <taxon>Heterotrichida</taxon>
        <taxon>Blepharismidae</taxon>
        <taxon>Blepharisma</taxon>
    </lineage>
</organism>
<gene>
    <name evidence="2" type="ORF">BSTOLATCC_MIC7763</name>
</gene>
<keyword evidence="1" id="KW-0732">Signal</keyword>